<evidence type="ECO:0000313" key="2">
    <source>
        <dbReference type="Proteomes" id="UP000185578"/>
    </source>
</evidence>
<organism evidence="1 2">
    <name type="scientific">Pseudomonas chlororaphis</name>
    <dbReference type="NCBI Taxonomy" id="587753"/>
    <lineage>
        <taxon>Bacteria</taxon>
        <taxon>Pseudomonadati</taxon>
        <taxon>Pseudomonadota</taxon>
        <taxon>Gammaproteobacteria</taxon>
        <taxon>Pseudomonadales</taxon>
        <taxon>Pseudomonadaceae</taxon>
        <taxon>Pseudomonas</taxon>
    </lineage>
</organism>
<name>A0A1Q8EPQ6_9PSED</name>
<gene>
    <name evidence="1" type="ORF">BTN82_14985</name>
</gene>
<dbReference type="RefSeq" id="WP_075119908.1">
    <property type="nucleotide sequence ID" value="NZ_MSCT01000011.1"/>
</dbReference>
<dbReference type="AlphaFoldDB" id="A0A1Q8EPQ6"/>
<reference evidence="1 2" key="1">
    <citation type="submission" date="2016-12" db="EMBL/GenBank/DDBJ databases">
        <authorList>
            <person name="Song W.-J."/>
            <person name="Kurnit D.M."/>
        </authorList>
    </citation>
    <scope>NUCLEOTIDE SEQUENCE [LARGE SCALE GENOMIC DNA]</scope>
    <source>
        <strain evidence="1 2">PCL1601</strain>
    </source>
</reference>
<proteinExistence type="predicted"/>
<accession>A0A1Q8EPQ6</accession>
<protein>
    <submittedName>
        <fullName evidence="1">Uncharacterized protein</fullName>
    </submittedName>
</protein>
<dbReference type="Proteomes" id="UP000185578">
    <property type="component" value="Unassembled WGS sequence"/>
</dbReference>
<dbReference type="OrthoDB" id="7002672at2"/>
<comment type="caution">
    <text evidence="1">The sequence shown here is derived from an EMBL/GenBank/DDBJ whole genome shotgun (WGS) entry which is preliminary data.</text>
</comment>
<sequence length="106" mass="11903">MAALYLIGVQVAMPPSILADDFPTKLAAFNDLTRDIRGAGIAIKHLVFVDNKIFIEQPSVDLLLRRFGHELRRLRSSSSGRLTCHTVTIRGVDVAWYSLVKEQDHE</sequence>
<dbReference type="EMBL" id="MSCT01000011">
    <property type="protein sequence ID" value="OLF53771.1"/>
    <property type="molecule type" value="Genomic_DNA"/>
</dbReference>
<evidence type="ECO:0000313" key="1">
    <source>
        <dbReference type="EMBL" id="OLF53771.1"/>
    </source>
</evidence>